<dbReference type="OrthoDB" id="5546453at2759"/>
<evidence type="ECO:0000256" key="3">
    <source>
        <dbReference type="ARBA" id="ARBA00010345"/>
    </source>
</evidence>
<dbReference type="GO" id="GO:0006506">
    <property type="term" value="P:GPI anchor biosynthetic process"/>
    <property type="evidence" value="ECO:0007669"/>
    <property type="project" value="UniProtKB-KW"/>
</dbReference>
<proteinExistence type="inferred from homology"/>
<dbReference type="PANTHER" id="PTHR28650:SF1">
    <property type="entry name" value="PHOSPHATIDYLINOSITOL-GLYCAN BIOSYNTHESIS CLASS X PROTEIN"/>
    <property type="match status" value="1"/>
</dbReference>
<keyword evidence="9" id="KW-0325">Glycoprotein</keyword>
<dbReference type="InterPro" id="IPR013233">
    <property type="entry name" value="PIG-X/PBN1"/>
</dbReference>
<keyword evidence="11" id="KW-0645">Protease</keyword>
<keyword evidence="6 10" id="KW-0256">Endoplasmic reticulum</keyword>
<keyword evidence="5 10" id="KW-0812">Transmembrane</keyword>
<evidence type="ECO:0000256" key="4">
    <source>
        <dbReference type="ARBA" id="ARBA00022502"/>
    </source>
</evidence>
<organism evidence="11 12">
    <name type="scientific">Mycoemilia scoparia</name>
    <dbReference type="NCBI Taxonomy" id="417184"/>
    <lineage>
        <taxon>Eukaryota</taxon>
        <taxon>Fungi</taxon>
        <taxon>Fungi incertae sedis</taxon>
        <taxon>Zoopagomycota</taxon>
        <taxon>Kickxellomycotina</taxon>
        <taxon>Kickxellomycetes</taxon>
        <taxon>Kickxellales</taxon>
        <taxon>Kickxellaceae</taxon>
        <taxon>Mycoemilia</taxon>
    </lineage>
</organism>
<evidence type="ECO:0000256" key="8">
    <source>
        <dbReference type="ARBA" id="ARBA00023136"/>
    </source>
</evidence>
<keyword evidence="7 10" id="KW-1133">Transmembrane helix</keyword>
<dbReference type="InterPro" id="IPR040039">
    <property type="entry name" value="PIGX"/>
</dbReference>
<comment type="caution">
    <text evidence="11">The sequence shown here is derived from an EMBL/GenBank/DDBJ whole genome shotgun (WGS) entry which is preliminary data.</text>
</comment>
<evidence type="ECO:0000256" key="10">
    <source>
        <dbReference type="RuleBase" id="RU366056"/>
    </source>
</evidence>
<dbReference type="Proteomes" id="UP001150538">
    <property type="component" value="Unassembled WGS sequence"/>
</dbReference>
<evidence type="ECO:0000256" key="7">
    <source>
        <dbReference type="ARBA" id="ARBA00022989"/>
    </source>
</evidence>
<comment type="subcellular location">
    <subcellularLocation>
        <location evidence="1 10">Endoplasmic reticulum membrane</location>
        <topology evidence="1 10">Single-pass membrane protein</topology>
    </subcellularLocation>
</comment>
<evidence type="ECO:0000313" key="12">
    <source>
        <dbReference type="Proteomes" id="UP001150538"/>
    </source>
</evidence>
<evidence type="ECO:0000256" key="1">
    <source>
        <dbReference type="ARBA" id="ARBA00004389"/>
    </source>
</evidence>
<evidence type="ECO:0000256" key="9">
    <source>
        <dbReference type="ARBA" id="ARBA00023180"/>
    </source>
</evidence>
<reference evidence="11" key="1">
    <citation type="submission" date="2022-07" db="EMBL/GenBank/DDBJ databases">
        <title>Phylogenomic reconstructions and comparative analyses of Kickxellomycotina fungi.</title>
        <authorList>
            <person name="Reynolds N.K."/>
            <person name="Stajich J.E."/>
            <person name="Barry K."/>
            <person name="Grigoriev I.V."/>
            <person name="Crous P."/>
            <person name="Smith M.E."/>
        </authorList>
    </citation>
    <scope>NUCLEOTIDE SEQUENCE</scope>
    <source>
        <strain evidence="11">NBRC 100468</strain>
    </source>
</reference>
<comment type="similarity">
    <text evidence="3 10">Belongs to the PIGX family.</text>
</comment>
<dbReference type="EMBL" id="JANBPU010000123">
    <property type="protein sequence ID" value="KAJ1915929.1"/>
    <property type="molecule type" value="Genomic_DNA"/>
</dbReference>
<comment type="function">
    <text evidence="10">Required for proper folding and/or the stability of a subset of proteins in the endoplasmic reticulum. Component of glycosylphosphatidylinositol-mannosyltransferase 1 which transfers the first of the 4 mannoses in the GPI-anchor precursors during GPI-anchor biosynthesis. Probably acts by stabilizing the mannosyltransferase GPI14.</text>
</comment>
<feature type="transmembrane region" description="Helical" evidence="10">
    <location>
        <begin position="570"/>
        <end position="592"/>
    </location>
</feature>
<keyword evidence="4 10" id="KW-0337">GPI-anchor biosynthesis</keyword>
<dbReference type="PANTHER" id="PTHR28650">
    <property type="entry name" value="PHOSPHATIDYLINOSITOL-GLYCAN BIOSYNTHESIS CLASS X PROTEIN"/>
    <property type="match status" value="1"/>
</dbReference>
<protein>
    <recommendedName>
        <fullName evidence="10">Protein PBN1</fullName>
    </recommendedName>
</protein>
<gene>
    <name evidence="11" type="primary">PBN1</name>
    <name evidence="11" type="ORF">H4219_004063</name>
</gene>
<keyword evidence="8 10" id="KW-0472">Membrane</keyword>
<name>A0A9W7ZTE2_9FUNG</name>
<dbReference type="GO" id="GO:0008233">
    <property type="term" value="F:peptidase activity"/>
    <property type="evidence" value="ECO:0007669"/>
    <property type="project" value="UniProtKB-KW"/>
</dbReference>
<sequence length="594" mass="66967">MRSISKETHTFLSEGSLFNVKRGAQIDASDKSSHWRAGIDDSWHMWTRTDLYDGSVLPLWPPYLDKAGIVISTASAHGISQSNDSRAIPEQAAMLVPTELEPDGIHVFAIGGSNTHLSNMLRFAWGDFLAAFAGEDIVKSWDNHDGHPSAAFIPIKEQNLYYYSPLNDVTKRALMDRKSSGVASKPFDLARHAFPDNHFLIPHLNPEVFRNKKNALDQVRIEIILTRTHNGFIQIQTQVVSKVVWIKSNDSSNAGQSPMSKIPITIPVKDEHEHPNIELQVLHNRESSDDGWIWNGQKISNSPKFSKSKISLKHVLSSPKLRSQKRTLDKFILKAKDARSLHPKLSMVLEQNDKESRQHCDLELIFPIPQTHFFDPYQLRDLEKKQLGDLSHHGPIQLEFPTEELNSWGSVLWLHKVPTQQNQMNSKKLSPVELEIPFHTRYRLTDSLDQARYPRNGYKIKSTERTLFRDYVIEGQFALPTAFWNCKGTTAMSDHYTSDGFIHPRVAPVLLRLTHPELYYPKKHALMNSIIPIQVDSSSSSDGTTQDAVQGALGLLLLETPVPDPSIAELLRWATSTIVVGGSAIVVGISVFKL</sequence>
<dbReference type="GO" id="GO:0005789">
    <property type="term" value="C:endoplasmic reticulum membrane"/>
    <property type="evidence" value="ECO:0007669"/>
    <property type="project" value="UniProtKB-SubCell"/>
</dbReference>
<dbReference type="GO" id="GO:0006508">
    <property type="term" value="P:proteolysis"/>
    <property type="evidence" value="ECO:0007669"/>
    <property type="project" value="UniProtKB-KW"/>
</dbReference>
<keyword evidence="12" id="KW-1185">Reference proteome</keyword>
<keyword evidence="11" id="KW-0378">Hydrolase</keyword>
<evidence type="ECO:0000256" key="2">
    <source>
        <dbReference type="ARBA" id="ARBA00004687"/>
    </source>
</evidence>
<evidence type="ECO:0000256" key="6">
    <source>
        <dbReference type="ARBA" id="ARBA00022824"/>
    </source>
</evidence>
<dbReference type="AlphaFoldDB" id="A0A9W7ZTE2"/>
<comment type="pathway">
    <text evidence="2 10">Glycolipid biosynthesis; glycosylphosphatidylinositol-anchor biosynthesis.</text>
</comment>
<dbReference type="Pfam" id="PF08320">
    <property type="entry name" value="PIG-X"/>
    <property type="match status" value="1"/>
</dbReference>
<evidence type="ECO:0000256" key="5">
    <source>
        <dbReference type="ARBA" id="ARBA00022692"/>
    </source>
</evidence>
<evidence type="ECO:0000313" key="11">
    <source>
        <dbReference type="EMBL" id="KAJ1915929.1"/>
    </source>
</evidence>
<accession>A0A9W7ZTE2</accession>